<dbReference type="RefSeq" id="WP_025362977.1">
    <property type="nucleotide sequence ID" value="NZ_CP006681.1"/>
</dbReference>
<accession>W6A6N0</accession>
<dbReference type="AlphaFoldDB" id="W6A6N0"/>
<dbReference type="HOGENOM" id="CLU_147970_2_1_14"/>
<dbReference type="KEGG" id="scq:SCULI_v1c03970"/>
<dbReference type="PATRIC" id="fig|1276246.3.peg.396"/>
<dbReference type="InterPro" id="IPR037465">
    <property type="entry name" value="YlxR"/>
</dbReference>
<reference evidence="2 3" key="1">
    <citation type="journal article" date="2014" name="Genome Biol. Evol.">
        <title>Molecular evolution of the substrate utilization strategies and putative virulence factors in mosquito-associated Spiroplasma species.</title>
        <authorList>
            <person name="Chang T.H."/>
            <person name="Lo W.S."/>
            <person name="Ku C."/>
            <person name="Chen L.L."/>
            <person name="Kuo C.H."/>
        </authorList>
    </citation>
    <scope>NUCLEOTIDE SEQUENCE [LARGE SCALE GENOMIC DNA]</scope>
    <source>
        <strain evidence="2">AES-1</strain>
    </source>
</reference>
<dbReference type="InterPro" id="IPR007393">
    <property type="entry name" value="YlxR_dom"/>
</dbReference>
<feature type="domain" description="YlxR" evidence="1">
    <location>
        <begin position="9"/>
        <end position="82"/>
    </location>
</feature>
<organism evidence="2 3">
    <name type="scientific">Spiroplasma culicicola AES-1</name>
    <dbReference type="NCBI Taxonomy" id="1276246"/>
    <lineage>
        <taxon>Bacteria</taxon>
        <taxon>Bacillati</taxon>
        <taxon>Mycoplasmatota</taxon>
        <taxon>Mollicutes</taxon>
        <taxon>Entomoplasmatales</taxon>
        <taxon>Spiroplasmataceae</taxon>
        <taxon>Spiroplasma</taxon>
    </lineage>
</organism>
<keyword evidence="3" id="KW-1185">Reference proteome</keyword>
<dbReference type="eggNOG" id="COG2740">
    <property type="taxonomic scope" value="Bacteria"/>
</dbReference>
<evidence type="ECO:0000313" key="3">
    <source>
        <dbReference type="Proteomes" id="UP000019267"/>
    </source>
</evidence>
<sequence length="90" mass="10499">MEDKHVVLRKDVSSNKMYPKLELIRIVKNKEGQIFIDQTRKANGRGVYLRPTLESLAKIKKTKALERGLKTKVDESIFAQIEDEIKNNWD</sequence>
<dbReference type="PANTHER" id="PTHR34215">
    <property type="entry name" value="BLL0784 PROTEIN"/>
    <property type="match status" value="1"/>
</dbReference>
<dbReference type="EMBL" id="CP006681">
    <property type="protein sequence ID" value="AHI52738.1"/>
    <property type="molecule type" value="Genomic_DNA"/>
</dbReference>
<name>W6A6N0_9MOLU</name>
<gene>
    <name evidence="2" type="primary">ylxR</name>
    <name evidence="2" type="ORF">SCULI_v1c03970</name>
</gene>
<dbReference type="SUPFAM" id="SSF64376">
    <property type="entry name" value="YlxR-like"/>
    <property type="match status" value="1"/>
</dbReference>
<dbReference type="Proteomes" id="UP000019267">
    <property type="component" value="Chromosome"/>
</dbReference>
<dbReference type="Gene3D" id="3.30.1230.10">
    <property type="entry name" value="YlxR-like"/>
    <property type="match status" value="1"/>
</dbReference>
<dbReference type="NCBIfam" id="NF047356">
    <property type="entry name" value="RNA_bind_RnpM"/>
    <property type="match status" value="1"/>
</dbReference>
<proteinExistence type="predicted"/>
<dbReference type="PANTHER" id="PTHR34215:SF1">
    <property type="entry name" value="YLXR DOMAIN-CONTAINING PROTEIN"/>
    <property type="match status" value="1"/>
</dbReference>
<protein>
    <submittedName>
        <fullName evidence="2">Putative RNA-binding protein</fullName>
    </submittedName>
</protein>
<dbReference type="Pfam" id="PF04296">
    <property type="entry name" value="YlxR"/>
    <property type="match status" value="1"/>
</dbReference>
<dbReference type="STRING" id="1276246.SCULI_v1c03970"/>
<dbReference type="InterPro" id="IPR035931">
    <property type="entry name" value="YlxR-like_sf"/>
</dbReference>
<dbReference type="OrthoDB" id="9813251at2"/>
<dbReference type="CDD" id="cd00279">
    <property type="entry name" value="YlxR"/>
    <property type="match status" value="1"/>
</dbReference>
<evidence type="ECO:0000259" key="1">
    <source>
        <dbReference type="Pfam" id="PF04296"/>
    </source>
</evidence>
<evidence type="ECO:0000313" key="2">
    <source>
        <dbReference type="EMBL" id="AHI52738.1"/>
    </source>
</evidence>